<accession>A0A937JNN0</accession>
<sequence length="79" mass="8796">MEAVTDFLRKCNPSADSVDWDCDLIDARILDSLTFVEFLLLMEEFSGGPIDLGTTDVANFRTLNRISAFLTKAGTHEQP</sequence>
<dbReference type="AlphaFoldDB" id="A0A937JNN0"/>
<keyword evidence="2" id="KW-1185">Reference proteome</keyword>
<comment type="caution">
    <text evidence="1">The sequence shown here is derived from an EMBL/GenBank/DDBJ whole genome shotgun (WGS) entry which is preliminary data.</text>
</comment>
<gene>
    <name evidence="1" type="ORF">JK359_16300</name>
</gene>
<evidence type="ECO:0000313" key="1">
    <source>
        <dbReference type="EMBL" id="MBL1083516.1"/>
    </source>
</evidence>
<protein>
    <submittedName>
        <fullName evidence="1">Acyl carrier protein</fullName>
    </submittedName>
</protein>
<dbReference type="EMBL" id="JAERRK010000007">
    <property type="protein sequence ID" value="MBL1083516.1"/>
    <property type="molecule type" value="Genomic_DNA"/>
</dbReference>
<organism evidence="1 2">
    <name type="scientific">Streptomyces actinomycinicus</name>
    <dbReference type="NCBI Taxonomy" id="1695166"/>
    <lineage>
        <taxon>Bacteria</taxon>
        <taxon>Bacillati</taxon>
        <taxon>Actinomycetota</taxon>
        <taxon>Actinomycetes</taxon>
        <taxon>Kitasatosporales</taxon>
        <taxon>Streptomycetaceae</taxon>
        <taxon>Streptomyces</taxon>
    </lineage>
</organism>
<proteinExistence type="predicted"/>
<dbReference type="InterPro" id="IPR036736">
    <property type="entry name" value="ACP-like_sf"/>
</dbReference>
<reference evidence="1" key="1">
    <citation type="submission" date="2021-01" db="EMBL/GenBank/DDBJ databases">
        <title>WGS of actinomycetes isolated from Thailand.</title>
        <authorList>
            <person name="Thawai C."/>
        </authorList>
    </citation>
    <scope>NUCLEOTIDE SEQUENCE</scope>
    <source>
        <strain evidence="1">RCU-197</strain>
    </source>
</reference>
<evidence type="ECO:0000313" key="2">
    <source>
        <dbReference type="Proteomes" id="UP000661858"/>
    </source>
</evidence>
<name>A0A937JNN0_9ACTN</name>
<dbReference type="SUPFAM" id="SSF47336">
    <property type="entry name" value="ACP-like"/>
    <property type="match status" value="1"/>
</dbReference>
<dbReference type="Gene3D" id="1.10.1200.10">
    <property type="entry name" value="ACP-like"/>
    <property type="match status" value="1"/>
</dbReference>
<dbReference type="Proteomes" id="UP000661858">
    <property type="component" value="Unassembled WGS sequence"/>
</dbReference>